<dbReference type="InterPro" id="IPR036279">
    <property type="entry name" value="5-3_exonuclease_C_sf"/>
</dbReference>
<dbReference type="CDD" id="cd09859">
    <property type="entry name" value="PIN_53EXO"/>
    <property type="match status" value="1"/>
</dbReference>
<dbReference type="EC" id="2.7.7.7" evidence="2"/>
<dbReference type="FunFam" id="1.10.150.20:FF:000003">
    <property type="entry name" value="DNA polymerase I"/>
    <property type="match status" value="1"/>
</dbReference>
<proteinExistence type="inferred from homology"/>
<dbReference type="InterPro" id="IPR020046">
    <property type="entry name" value="5-3_exonucl_a-hlix_arch_N"/>
</dbReference>
<dbReference type="SUPFAM" id="SSF47807">
    <property type="entry name" value="5' to 3' exonuclease, C-terminal subdomain"/>
    <property type="match status" value="1"/>
</dbReference>
<keyword evidence="12" id="KW-0234">DNA repair</keyword>
<dbReference type="SUPFAM" id="SSF56672">
    <property type="entry name" value="DNA/RNA polymerases"/>
    <property type="match status" value="1"/>
</dbReference>
<evidence type="ECO:0000256" key="9">
    <source>
        <dbReference type="ARBA" id="ARBA00022839"/>
    </source>
</evidence>
<evidence type="ECO:0000259" key="16">
    <source>
        <dbReference type="SMART" id="SM00482"/>
    </source>
</evidence>
<dbReference type="PANTHER" id="PTHR10133">
    <property type="entry name" value="DNA POLYMERASE I"/>
    <property type="match status" value="1"/>
</dbReference>
<dbReference type="Gene3D" id="1.20.1060.10">
    <property type="entry name" value="Taq DNA Polymerase, Chain T, domain 4"/>
    <property type="match status" value="1"/>
</dbReference>
<dbReference type="SMART" id="SM00279">
    <property type="entry name" value="HhH2"/>
    <property type="match status" value="1"/>
</dbReference>
<dbReference type="CDD" id="cd09898">
    <property type="entry name" value="H3TH_53EXO"/>
    <property type="match status" value="1"/>
</dbReference>
<dbReference type="InterPro" id="IPR043502">
    <property type="entry name" value="DNA/RNA_pol_sf"/>
</dbReference>
<dbReference type="AlphaFoldDB" id="A0A0F9XW00"/>
<protein>
    <recommendedName>
        <fullName evidence="2">DNA-directed DNA polymerase</fullName>
        <ecNumber evidence="2">2.7.7.7</ecNumber>
    </recommendedName>
</protein>
<dbReference type="NCBIfam" id="NF004397">
    <property type="entry name" value="PRK05755.1"/>
    <property type="match status" value="1"/>
</dbReference>
<evidence type="ECO:0000256" key="3">
    <source>
        <dbReference type="ARBA" id="ARBA00022679"/>
    </source>
</evidence>
<dbReference type="InterPro" id="IPR002562">
    <property type="entry name" value="3'-5'_exonuclease_dom"/>
</dbReference>
<dbReference type="InterPro" id="IPR012337">
    <property type="entry name" value="RNaseH-like_sf"/>
</dbReference>
<dbReference type="InterPro" id="IPR002298">
    <property type="entry name" value="DNA_polymerase_A"/>
</dbReference>
<gene>
    <name evidence="17" type="ORF">LCGC14_0094820</name>
</gene>
<feature type="domain" description="DNA-directed DNA polymerase family A palm" evidence="16">
    <location>
        <begin position="684"/>
        <end position="890"/>
    </location>
</feature>
<comment type="similarity">
    <text evidence="1">Belongs to the DNA polymerase type-A family.</text>
</comment>
<dbReference type="InterPro" id="IPR001098">
    <property type="entry name" value="DNA-dir_DNA_pol_A_palm_dom"/>
</dbReference>
<keyword evidence="11" id="KW-0238">DNA-binding</keyword>
<keyword evidence="5" id="KW-0235">DNA replication</keyword>
<dbReference type="CDD" id="cd06139">
    <property type="entry name" value="DNA_polA_I_Ecoli_like_exo"/>
    <property type="match status" value="1"/>
</dbReference>
<dbReference type="SMART" id="SM00482">
    <property type="entry name" value="POLAc"/>
    <property type="match status" value="1"/>
</dbReference>
<dbReference type="GO" id="GO:0003677">
    <property type="term" value="F:DNA binding"/>
    <property type="evidence" value="ECO:0007669"/>
    <property type="project" value="UniProtKB-KW"/>
</dbReference>
<dbReference type="PRINTS" id="PR00868">
    <property type="entry name" value="DNAPOLI"/>
</dbReference>
<evidence type="ECO:0000256" key="5">
    <source>
        <dbReference type="ARBA" id="ARBA00022705"/>
    </source>
</evidence>
<evidence type="ECO:0000256" key="8">
    <source>
        <dbReference type="ARBA" id="ARBA00022801"/>
    </source>
</evidence>
<evidence type="ECO:0000256" key="1">
    <source>
        <dbReference type="ARBA" id="ARBA00007705"/>
    </source>
</evidence>
<dbReference type="InterPro" id="IPR018320">
    <property type="entry name" value="DNA_polymerase_1"/>
</dbReference>
<evidence type="ECO:0000256" key="13">
    <source>
        <dbReference type="ARBA" id="ARBA00049244"/>
    </source>
</evidence>
<dbReference type="GO" id="GO:0006261">
    <property type="term" value="P:DNA-templated DNA replication"/>
    <property type="evidence" value="ECO:0007669"/>
    <property type="project" value="InterPro"/>
</dbReference>
<dbReference type="InterPro" id="IPR036397">
    <property type="entry name" value="RNaseH_sf"/>
</dbReference>
<feature type="domain" description="3'-5' exonuclease" evidence="14">
    <location>
        <begin position="332"/>
        <end position="517"/>
    </location>
</feature>
<dbReference type="FunFam" id="1.20.1060.10:FF:000001">
    <property type="entry name" value="DNA polymerase I"/>
    <property type="match status" value="1"/>
</dbReference>
<accession>A0A0F9XW00</accession>
<dbReference type="Gene3D" id="1.10.150.20">
    <property type="entry name" value="5' to 3' exonuclease, C-terminal subdomain"/>
    <property type="match status" value="2"/>
</dbReference>
<dbReference type="Pfam" id="PF01367">
    <property type="entry name" value="5_3_exonuc"/>
    <property type="match status" value="1"/>
</dbReference>
<keyword evidence="4" id="KW-0548">Nucleotidyltransferase</keyword>
<dbReference type="GO" id="GO:0003887">
    <property type="term" value="F:DNA-directed DNA polymerase activity"/>
    <property type="evidence" value="ECO:0007669"/>
    <property type="project" value="UniProtKB-KW"/>
</dbReference>
<keyword evidence="10" id="KW-0239">DNA-directed DNA polymerase</keyword>
<reference evidence="17" key="1">
    <citation type="journal article" date="2015" name="Nature">
        <title>Complex archaea that bridge the gap between prokaryotes and eukaryotes.</title>
        <authorList>
            <person name="Spang A."/>
            <person name="Saw J.H."/>
            <person name="Jorgensen S.L."/>
            <person name="Zaremba-Niedzwiedzka K."/>
            <person name="Martijn J."/>
            <person name="Lind A.E."/>
            <person name="van Eijk R."/>
            <person name="Schleper C."/>
            <person name="Guy L."/>
            <person name="Ettema T.J."/>
        </authorList>
    </citation>
    <scope>NUCLEOTIDE SEQUENCE</scope>
</reference>
<evidence type="ECO:0000256" key="12">
    <source>
        <dbReference type="ARBA" id="ARBA00023204"/>
    </source>
</evidence>
<keyword evidence="9" id="KW-0269">Exonuclease</keyword>
<dbReference type="InterPro" id="IPR002421">
    <property type="entry name" value="5-3_exonuclease"/>
</dbReference>
<dbReference type="GO" id="GO:0008409">
    <property type="term" value="F:5'-3' exonuclease activity"/>
    <property type="evidence" value="ECO:0007669"/>
    <property type="project" value="InterPro"/>
</dbReference>
<evidence type="ECO:0000313" key="17">
    <source>
        <dbReference type="EMBL" id="KKO03557.1"/>
    </source>
</evidence>
<dbReference type="CDD" id="cd08637">
    <property type="entry name" value="DNA_pol_A_pol_I_C"/>
    <property type="match status" value="1"/>
</dbReference>
<keyword evidence="8" id="KW-0378">Hydrolase</keyword>
<feature type="domain" description="5'-3' exonuclease" evidence="15">
    <location>
        <begin position="21"/>
        <end position="279"/>
    </location>
</feature>
<dbReference type="InterPro" id="IPR020045">
    <property type="entry name" value="DNA_polI_H3TH"/>
</dbReference>
<evidence type="ECO:0000256" key="2">
    <source>
        <dbReference type="ARBA" id="ARBA00012417"/>
    </source>
</evidence>
<dbReference type="InterPro" id="IPR008918">
    <property type="entry name" value="HhH2"/>
</dbReference>
<sequence>MSKAKASSKTSSNVPPAGDGGPKTLYLIDGHSQIFRAYYAPFRDLTSPTGEPTRAVHVFFTMLLKFIADRQPDYLAMAIDGPAEKLHRRTFYPDYKITRKPAPDDFLPQADRIIQIVAAMGIPVLHTEGYEADDILATAAERFASEALTVILVSRDKDLDQLVTNHVLLYDPMKKEIIDAAAIEQAKGYRPDQAVEVQTLAGDTSDNVPGVVGIGPKTAASLIATYGSAAEVLAHADELKPKQRENVLAAAETIAISRELVTLSRDVPVEMDLSDMAFAGIAGEGVRPILAELGLNRLIDQLDTLGVAGDAHVDVASVAAIGGRTSAKDFDYVCVDTDKALAALGAKLKKVSRLAIDTETTSTRPLWADLVGVSLSFKSGQAFYVPIKGPLGATTLPVEAVRKQLGPILADKTVEKIGHNLKFDRLVLQNAGFEIAGKSFDTMVAAHVLDSSRMTYKLDAIAADLLDHQCIPIEEVIGRGRNQTTMDAVPIDIVAPYAAEDADVTFRLADVLTEQLDTEGLTGLFADLEMPLLPVLADMERRGILVDLQRLRRMEIELSGSADKLRKRIIKLAGREFNPDSPKQLAHILYEEMELPVLKKTKTGPSTDASVLGQLAVEHELPAVVLDYRKLAKLVSTYLKALVGYVHPKTGRVHTSFHQAGTATGRLSSSDPNLQNIPIRTDEGRRIRSAFVAPKGQVLLSADYSQVELRVLAHLCEDETLTQAFVDDQDIHRIVAAEVFDVDIDEVTDEQRSRAKAVNFGIIYGQTAFGLSVALRISRGEAAEFIHRYHSRFPRIHDFLDTCIAQAKQRGHIETIFGRRRRITDIDASNPQRRAAAERLAINSVVQGSAADLIKQAMINIADRIDREQRPSRMLLQIHDELLFETPADAVDDERKMIIKEMSGAIDLRIPIKVDVGVGPNWMETK</sequence>
<dbReference type="EMBL" id="LAZR01000026">
    <property type="protein sequence ID" value="KKO03557.1"/>
    <property type="molecule type" value="Genomic_DNA"/>
</dbReference>
<dbReference type="SMART" id="SM00474">
    <property type="entry name" value="35EXOc"/>
    <property type="match status" value="1"/>
</dbReference>
<evidence type="ECO:0000256" key="10">
    <source>
        <dbReference type="ARBA" id="ARBA00022932"/>
    </source>
</evidence>
<keyword evidence="3" id="KW-0808">Transferase</keyword>
<dbReference type="Gene3D" id="3.40.50.1010">
    <property type="entry name" value="5'-nuclease"/>
    <property type="match status" value="1"/>
</dbReference>
<comment type="caution">
    <text evidence="17">The sequence shown here is derived from an EMBL/GenBank/DDBJ whole genome shotgun (WGS) entry which is preliminary data.</text>
</comment>
<keyword evidence="7" id="KW-0227">DNA damage</keyword>
<dbReference type="GO" id="GO:0006302">
    <property type="term" value="P:double-strand break repair"/>
    <property type="evidence" value="ECO:0007669"/>
    <property type="project" value="TreeGrafter"/>
</dbReference>
<evidence type="ECO:0000259" key="15">
    <source>
        <dbReference type="SMART" id="SM00475"/>
    </source>
</evidence>
<dbReference type="Pfam" id="PF02739">
    <property type="entry name" value="5_3_exonuc_N"/>
    <property type="match status" value="1"/>
</dbReference>
<evidence type="ECO:0000256" key="7">
    <source>
        <dbReference type="ARBA" id="ARBA00022763"/>
    </source>
</evidence>
<evidence type="ECO:0000259" key="14">
    <source>
        <dbReference type="SMART" id="SM00474"/>
    </source>
</evidence>
<dbReference type="SUPFAM" id="SSF53098">
    <property type="entry name" value="Ribonuclease H-like"/>
    <property type="match status" value="1"/>
</dbReference>
<evidence type="ECO:0000256" key="6">
    <source>
        <dbReference type="ARBA" id="ARBA00022722"/>
    </source>
</evidence>
<dbReference type="Gene3D" id="3.30.420.10">
    <property type="entry name" value="Ribonuclease H-like superfamily/Ribonuclease H"/>
    <property type="match status" value="1"/>
</dbReference>
<dbReference type="PANTHER" id="PTHR10133:SF27">
    <property type="entry name" value="DNA POLYMERASE NU"/>
    <property type="match status" value="1"/>
</dbReference>
<dbReference type="NCBIfam" id="TIGR00593">
    <property type="entry name" value="pola"/>
    <property type="match status" value="1"/>
</dbReference>
<organism evidence="17">
    <name type="scientific">marine sediment metagenome</name>
    <dbReference type="NCBI Taxonomy" id="412755"/>
    <lineage>
        <taxon>unclassified sequences</taxon>
        <taxon>metagenomes</taxon>
        <taxon>ecological metagenomes</taxon>
    </lineage>
</organism>
<dbReference type="InterPro" id="IPR029060">
    <property type="entry name" value="PIN-like_dom_sf"/>
</dbReference>
<name>A0A0F9XW00_9ZZZZ</name>
<keyword evidence="6" id="KW-0540">Nuclease</keyword>
<comment type="catalytic activity">
    <reaction evidence="13">
        <text>DNA(n) + a 2'-deoxyribonucleoside 5'-triphosphate = DNA(n+1) + diphosphate</text>
        <dbReference type="Rhea" id="RHEA:22508"/>
        <dbReference type="Rhea" id="RHEA-COMP:17339"/>
        <dbReference type="Rhea" id="RHEA-COMP:17340"/>
        <dbReference type="ChEBI" id="CHEBI:33019"/>
        <dbReference type="ChEBI" id="CHEBI:61560"/>
        <dbReference type="ChEBI" id="CHEBI:173112"/>
        <dbReference type="EC" id="2.7.7.7"/>
    </reaction>
</comment>
<dbReference type="SMART" id="SM00475">
    <property type="entry name" value="53EXOc"/>
    <property type="match status" value="1"/>
</dbReference>
<dbReference type="Pfam" id="PF00476">
    <property type="entry name" value="DNA_pol_A"/>
    <property type="match status" value="1"/>
</dbReference>
<dbReference type="Gene3D" id="3.30.70.370">
    <property type="match status" value="1"/>
</dbReference>
<dbReference type="SUPFAM" id="SSF88723">
    <property type="entry name" value="PIN domain-like"/>
    <property type="match status" value="1"/>
</dbReference>
<evidence type="ECO:0000256" key="4">
    <source>
        <dbReference type="ARBA" id="ARBA00022695"/>
    </source>
</evidence>
<evidence type="ECO:0000256" key="11">
    <source>
        <dbReference type="ARBA" id="ARBA00023125"/>
    </source>
</evidence>
<dbReference type="FunFam" id="1.10.150.20:FF:000002">
    <property type="entry name" value="DNA polymerase I"/>
    <property type="match status" value="1"/>
</dbReference>
<dbReference type="GO" id="GO:0008408">
    <property type="term" value="F:3'-5' exonuclease activity"/>
    <property type="evidence" value="ECO:0007669"/>
    <property type="project" value="InterPro"/>
</dbReference>
<dbReference type="Pfam" id="PF01612">
    <property type="entry name" value="DNA_pol_A_exo1"/>
    <property type="match status" value="1"/>
</dbReference>